<dbReference type="SUPFAM" id="SSF48452">
    <property type="entry name" value="TPR-like"/>
    <property type="match status" value="1"/>
</dbReference>
<dbReference type="PANTHER" id="PTHR35807:SF2">
    <property type="entry name" value="TRANSCRIPTIONAL ACTIVATOR DOMAIN"/>
    <property type="match status" value="1"/>
</dbReference>
<dbReference type="Proteomes" id="UP001612812">
    <property type="component" value="Unassembled WGS sequence"/>
</dbReference>
<proteinExistence type="inferred from homology"/>
<comment type="similarity">
    <text evidence="1">Belongs to the AfsR/DnrI/RedD regulatory family.</text>
</comment>
<evidence type="ECO:0000256" key="3">
    <source>
        <dbReference type="PROSITE-ProRule" id="PRU01091"/>
    </source>
</evidence>
<dbReference type="EMBL" id="JBITLE010000016">
    <property type="protein sequence ID" value="MFI7266154.1"/>
    <property type="molecule type" value="Genomic_DNA"/>
</dbReference>
<dbReference type="RefSeq" id="WP_396755677.1">
    <property type="nucleotide sequence ID" value="NZ_JBITLA010000006.1"/>
</dbReference>
<evidence type="ECO:0000259" key="4">
    <source>
        <dbReference type="PROSITE" id="PS51755"/>
    </source>
</evidence>
<dbReference type="SUPFAM" id="SSF46894">
    <property type="entry name" value="C-terminal effector domain of the bipartite response regulators"/>
    <property type="match status" value="1"/>
</dbReference>
<dbReference type="Gene3D" id="1.10.10.10">
    <property type="entry name" value="Winged helix-like DNA-binding domain superfamily/Winged helix DNA-binding domain"/>
    <property type="match status" value="1"/>
</dbReference>
<dbReference type="InterPro" id="IPR001867">
    <property type="entry name" value="OmpR/PhoB-type_DNA-bd"/>
</dbReference>
<dbReference type="Pfam" id="PF00486">
    <property type="entry name" value="Trans_reg_C"/>
    <property type="match status" value="1"/>
</dbReference>
<dbReference type="InterPro" id="IPR011990">
    <property type="entry name" value="TPR-like_helical_dom_sf"/>
</dbReference>
<feature type="DNA-binding region" description="OmpR/PhoB-type" evidence="3">
    <location>
        <begin position="1"/>
        <end position="114"/>
    </location>
</feature>
<protein>
    <submittedName>
        <fullName evidence="5">BTAD domain-containing putative transcriptional regulator</fullName>
    </submittedName>
</protein>
<evidence type="ECO:0000256" key="1">
    <source>
        <dbReference type="ARBA" id="ARBA00005820"/>
    </source>
</evidence>
<dbReference type="InterPro" id="IPR005158">
    <property type="entry name" value="BTAD"/>
</dbReference>
<name>A0ABW7ZTI4_9ACTN</name>
<keyword evidence="6" id="KW-1185">Reference proteome</keyword>
<comment type="caution">
    <text evidence="5">The sequence shown here is derived from an EMBL/GenBank/DDBJ whole genome shotgun (WGS) entry which is preliminary data.</text>
</comment>
<gene>
    <name evidence="5" type="ORF">ACIBP4_28100</name>
</gene>
<dbReference type="SMART" id="SM01043">
    <property type="entry name" value="BTAD"/>
    <property type="match status" value="1"/>
</dbReference>
<dbReference type="InterPro" id="IPR016032">
    <property type="entry name" value="Sig_transdc_resp-reg_C-effctor"/>
</dbReference>
<accession>A0ABW7ZTI4</accession>
<evidence type="ECO:0000313" key="5">
    <source>
        <dbReference type="EMBL" id="MFI7266154.1"/>
    </source>
</evidence>
<dbReference type="InterPro" id="IPR036388">
    <property type="entry name" value="WH-like_DNA-bd_sf"/>
</dbReference>
<organism evidence="5 6">
    <name type="scientific">Micromonospora maritima</name>
    <dbReference type="NCBI Taxonomy" id="986711"/>
    <lineage>
        <taxon>Bacteria</taxon>
        <taxon>Bacillati</taxon>
        <taxon>Actinomycetota</taxon>
        <taxon>Actinomycetes</taxon>
        <taxon>Micromonosporales</taxon>
        <taxon>Micromonosporaceae</taxon>
        <taxon>Micromonospora</taxon>
    </lineage>
</organism>
<evidence type="ECO:0000313" key="6">
    <source>
        <dbReference type="Proteomes" id="UP001612812"/>
    </source>
</evidence>
<dbReference type="InterPro" id="IPR051677">
    <property type="entry name" value="AfsR-DnrI-RedD_regulator"/>
</dbReference>
<dbReference type="SMART" id="SM00862">
    <property type="entry name" value="Trans_reg_C"/>
    <property type="match status" value="1"/>
</dbReference>
<dbReference type="PANTHER" id="PTHR35807">
    <property type="entry name" value="TRANSCRIPTIONAL REGULATOR REDD-RELATED"/>
    <property type="match status" value="1"/>
</dbReference>
<dbReference type="PROSITE" id="PS51755">
    <property type="entry name" value="OMPR_PHOB"/>
    <property type="match status" value="1"/>
</dbReference>
<evidence type="ECO:0000256" key="2">
    <source>
        <dbReference type="ARBA" id="ARBA00023125"/>
    </source>
</evidence>
<dbReference type="Gene3D" id="1.25.40.10">
    <property type="entry name" value="Tetratricopeptide repeat domain"/>
    <property type="match status" value="1"/>
</dbReference>
<reference evidence="5 6" key="1">
    <citation type="submission" date="2024-10" db="EMBL/GenBank/DDBJ databases">
        <title>The Natural Products Discovery Center: Release of the First 8490 Sequenced Strains for Exploring Actinobacteria Biosynthetic Diversity.</title>
        <authorList>
            <person name="Kalkreuter E."/>
            <person name="Kautsar S.A."/>
            <person name="Yang D."/>
            <person name="Bader C.D."/>
            <person name="Teijaro C.N."/>
            <person name="Fluegel L."/>
            <person name="Davis C.M."/>
            <person name="Simpson J.R."/>
            <person name="Lauterbach L."/>
            <person name="Steele A.D."/>
            <person name="Gui C."/>
            <person name="Meng S."/>
            <person name="Li G."/>
            <person name="Viehrig K."/>
            <person name="Ye F."/>
            <person name="Su P."/>
            <person name="Kiefer A.F."/>
            <person name="Nichols A."/>
            <person name="Cepeda A.J."/>
            <person name="Yan W."/>
            <person name="Fan B."/>
            <person name="Jiang Y."/>
            <person name="Adhikari A."/>
            <person name="Zheng C.-J."/>
            <person name="Schuster L."/>
            <person name="Cowan T.M."/>
            <person name="Smanski M.J."/>
            <person name="Chevrette M.G."/>
            <person name="De Carvalho L.P.S."/>
            <person name="Shen B."/>
        </authorList>
    </citation>
    <scope>NUCLEOTIDE SEQUENCE [LARGE SCALE GENOMIC DNA]</scope>
    <source>
        <strain evidence="5 6">NPDC049845</strain>
    </source>
</reference>
<dbReference type="Pfam" id="PF03704">
    <property type="entry name" value="BTAD"/>
    <property type="match status" value="1"/>
</dbReference>
<keyword evidence="2 3" id="KW-0238">DNA-binding</keyword>
<feature type="domain" description="OmpR/PhoB-type" evidence="4">
    <location>
        <begin position="1"/>
        <end position="114"/>
    </location>
</feature>
<sequence length="286" mass="31922">MTTSEAAITVRTLGGFEFRAGGHEIDRWRAGKARVLFQFMLLNRGRVLSRETLYEALWPDAAWSGNSSSLKVAVHMLRAALVSQNQHVAQDGGPEAGRPYLHLVTHQLGYVLKTEGVWVDFEVFDDLVDRARAADARGDDAEAARLFAAAMDIHRGDFLPGVDLDWAQVHRMWLRSRGLLALERLVTAHLAAGDYLAVLDRCREMLAIEPFREETYRILMAVHGHLGHLSQVQHWYGICSTRLRKELKVDLDASTVRLHGRAIRGELVEAGFDLSGAPRGRVPVGI</sequence>